<dbReference type="PRINTS" id="PR00413">
    <property type="entry name" value="HADHALOGNASE"/>
</dbReference>
<dbReference type="PANTHER" id="PTHR43316">
    <property type="entry name" value="HYDROLASE, HALOACID DELAHOGENASE-RELATED"/>
    <property type="match status" value="1"/>
</dbReference>
<name>A0A6J7JFA0_9ZZZZ</name>
<proteinExistence type="predicted"/>
<protein>
    <submittedName>
        <fullName evidence="2">Unannotated protein</fullName>
    </submittedName>
</protein>
<dbReference type="NCBIfam" id="TIGR01549">
    <property type="entry name" value="HAD-SF-IA-v1"/>
    <property type="match status" value="1"/>
</dbReference>
<gene>
    <name evidence="2" type="ORF">UFOPK3733_01312</name>
</gene>
<dbReference type="SFLD" id="SFLDG01129">
    <property type="entry name" value="C1.5:_HAD__Beta-PGM__Phosphata"/>
    <property type="match status" value="1"/>
</dbReference>
<organism evidence="2">
    <name type="scientific">freshwater metagenome</name>
    <dbReference type="NCBI Taxonomy" id="449393"/>
    <lineage>
        <taxon>unclassified sequences</taxon>
        <taxon>metagenomes</taxon>
        <taxon>ecological metagenomes</taxon>
    </lineage>
</organism>
<dbReference type="SUPFAM" id="SSF56784">
    <property type="entry name" value="HAD-like"/>
    <property type="match status" value="1"/>
</dbReference>
<reference evidence="2" key="1">
    <citation type="submission" date="2020-05" db="EMBL/GenBank/DDBJ databases">
        <authorList>
            <person name="Chiriac C."/>
            <person name="Salcher M."/>
            <person name="Ghai R."/>
            <person name="Kavagutti S V."/>
        </authorList>
    </citation>
    <scope>NUCLEOTIDE SEQUENCE</scope>
</reference>
<dbReference type="Pfam" id="PF00702">
    <property type="entry name" value="Hydrolase"/>
    <property type="match status" value="1"/>
</dbReference>
<dbReference type="PANTHER" id="PTHR43316:SF3">
    <property type="entry name" value="HALOACID DEHALOGENASE, TYPE II (AFU_ORTHOLOGUE AFUA_2G07750)-RELATED"/>
    <property type="match status" value="1"/>
</dbReference>
<dbReference type="InterPro" id="IPR051540">
    <property type="entry name" value="S-2-haloacid_dehalogenase"/>
</dbReference>
<dbReference type="InterPro" id="IPR006439">
    <property type="entry name" value="HAD-SF_hydro_IA"/>
</dbReference>
<dbReference type="Gene3D" id="3.40.50.1000">
    <property type="entry name" value="HAD superfamily/HAD-like"/>
    <property type="match status" value="1"/>
</dbReference>
<dbReference type="EMBL" id="CAFBNC010000066">
    <property type="protein sequence ID" value="CAB4941314.1"/>
    <property type="molecule type" value="Genomic_DNA"/>
</dbReference>
<dbReference type="GO" id="GO:0016787">
    <property type="term" value="F:hydrolase activity"/>
    <property type="evidence" value="ECO:0007669"/>
    <property type="project" value="UniProtKB-KW"/>
</dbReference>
<dbReference type="InterPro" id="IPR023214">
    <property type="entry name" value="HAD_sf"/>
</dbReference>
<sequence length="244" mass="26620">MTARSVQAITFDFWDTLVRSDTTAFRVARRLAIGEVFADHGFSAEHDAIEAAFDHAVGLFDSAWSTNEQFTGHHAIEAVLDMLGHSPPAEVRQRIIDAYVGAGREVEIELTPNIGDTLEALKARGLRIGIICDVALTPSTTLRHLLELNGVLEYFDHWSFSDDVGVYKPDPAIFHHALAGLGGVDPAHAAHIGDLRRTDVAGARAMGMLALRYRGANDDNDESHGPEADVVVDDHAELLTILRH</sequence>
<accession>A0A6J7JFA0</accession>
<dbReference type="Gene3D" id="1.10.150.400">
    <property type="match status" value="1"/>
</dbReference>
<evidence type="ECO:0000313" key="2">
    <source>
        <dbReference type="EMBL" id="CAB4941314.1"/>
    </source>
</evidence>
<dbReference type="AlphaFoldDB" id="A0A6J7JFA0"/>
<keyword evidence="1" id="KW-0378">Hydrolase</keyword>
<dbReference type="InterPro" id="IPR036412">
    <property type="entry name" value="HAD-like_sf"/>
</dbReference>
<evidence type="ECO:0000256" key="1">
    <source>
        <dbReference type="ARBA" id="ARBA00022801"/>
    </source>
</evidence>
<dbReference type="SFLD" id="SFLDS00003">
    <property type="entry name" value="Haloacid_Dehalogenase"/>
    <property type="match status" value="1"/>
</dbReference>